<protein>
    <submittedName>
        <fullName evidence="2">Uncharacterized protein</fullName>
    </submittedName>
</protein>
<sequence length="27" mass="2798">GDAIKAAGEQIQQRDSKPYVNAAPAAK</sequence>
<feature type="non-terminal residue" evidence="2">
    <location>
        <position position="1"/>
    </location>
</feature>
<evidence type="ECO:0000313" key="3">
    <source>
        <dbReference type="Proteomes" id="UP000032702"/>
    </source>
</evidence>
<dbReference type="EMBL" id="AAMD01000439">
    <property type="protein sequence ID" value="EAU61570.1"/>
    <property type="molecule type" value="Genomic_DNA"/>
</dbReference>
<reference evidence="2 3" key="1">
    <citation type="submission" date="2006-04" db="EMBL/GenBank/DDBJ databases">
        <authorList>
            <person name="Nierman W.C."/>
        </authorList>
    </citation>
    <scope>NUCLEOTIDE SEQUENCE [LARGE SCALE GENOMIC DNA]</scope>
    <source>
        <strain evidence="2 3">DW4/3-1</strain>
    </source>
</reference>
<organism evidence="2 3">
    <name type="scientific">Stigmatella aurantiaca (strain DW4/3-1)</name>
    <dbReference type="NCBI Taxonomy" id="378806"/>
    <lineage>
        <taxon>Bacteria</taxon>
        <taxon>Pseudomonadati</taxon>
        <taxon>Myxococcota</taxon>
        <taxon>Myxococcia</taxon>
        <taxon>Myxococcales</taxon>
        <taxon>Cystobacterineae</taxon>
        <taxon>Archangiaceae</taxon>
        <taxon>Stigmatella</taxon>
    </lineage>
</organism>
<proteinExistence type="predicted"/>
<dbReference type="Proteomes" id="UP000032702">
    <property type="component" value="Unassembled WGS sequence"/>
</dbReference>
<accession>Q08M61</accession>
<feature type="region of interest" description="Disordered" evidence="1">
    <location>
        <begin position="1"/>
        <end position="27"/>
    </location>
</feature>
<name>Q08M61_STIAD</name>
<gene>
    <name evidence="2" type="ORF">STIAU_6606</name>
</gene>
<comment type="caution">
    <text evidence="2">The sequence shown here is derived from an EMBL/GenBank/DDBJ whole genome shotgun (WGS) entry which is preliminary data.</text>
</comment>
<evidence type="ECO:0000256" key="1">
    <source>
        <dbReference type="SAM" id="MobiDB-lite"/>
    </source>
</evidence>
<dbReference type="AlphaFoldDB" id="Q08M61"/>
<evidence type="ECO:0000313" key="2">
    <source>
        <dbReference type="EMBL" id="EAU61570.1"/>
    </source>
</evidence>